<dbReference type="Pfam" id="PF02366">
    <property type="entry name" value="PMT"/>
    <property type="match status" value="1"/>
</dbReference>
<evidence type="ECO:0000256" key="6">
    <source>
        <dbReference type="ARBA" id="ARBA00022692"/>
    </source>
</evidence>
<keyword evidence="5 10" id="KW-0808">Transferase</keyword>
<protein>
    <recommendedName>
        <fullName evidence="9 10">Polyprenol-phosphate-mannose--protein mannosyltransferase</fullName>
        <ecNumber evidence="10">2.4.1.-</ecNumber>
    </recommendedName>
</protein>
<dbReference type="EC" id="2.4.1.-" evidence="10"/>
<evidence type="ECO:0000256" key="9">
    <source>
        <dbReference type="ARBA" id="ARBA00093617"/>
    </source>
</evidence>
<evidence type="ECO:0000256" key="8">
    <source>
        <dbReference type="ARBA" id="ARBA00023136"/>
    </source>
</evidence>
<dbReference type="PANTHER" id="PTHR10050">
    <property type="entry name" value="DOLICHYL-PHOSPHATE-MANNOSE--PROTEIN MANNOSYLTRANSFERASE"/>
    <property type="match status" value="1"/>
</dbReference>
<evidence type="ECO:0000256" key="3">
    <source>
        <dbReference type="ARBA" id="ARBA00007222"/>
    </source>
</evidence>
<name>A0ABP7HTH4_9ACTN</name>
<feature type="transmembrane region" description="Helical" evidence="10">
    <location>
        <begin position="263"/>
        <end position="280"/>
    </location>
</feature>
<keyword evidence="6 10" id="KW-0812">Transmembrane</keyword>
<dbReference type="RefSeq" id="WP_344771817.1">
    <property type="nucleotide sequence ID" value="NZ_BAABAH010000001.1"/>
</dbReference>
<gene>
    <name evidence="13" type="ORF">GCM10022242_01190</name>
</gene>
<comment type="function">
    <text evidence="10">Protein O-mannosyltransferase that catalyzes the transfer of a single mannose residue from a polyprenol phospho-mannosyl lipidic donor to the hydroxyl group of selected serine and threonine residues in acceptor proteins.</text>
</comment>
<proteinExistence type="inferred from homology"/>
<feature type="domain" description="Protein O-mannosyl-transferase C-terminal four TM" evidence="12">
    <location>
        <begin position="405"/>
        <end position="602"/>
    </location>
</feature>
<keyword evidence="14" id="KW-1185">Reference proteome</keyword>
<feature type="transmembrane region" description="Helical" evidence="10">
    <location>
        <begin position="325"/>
        <end position="346"/>
    </location>
</feature>
<dbReference type="Pfam" id="PF16192">
    <property type="entry name" value="PMT_4TMC"/>
    <property type="match status" value="1"/>
</dbReference>
<feature type="transmembrane region" description="Helical" evidence="10">
    <location>
        <begin position="170"/>
        <end position="189"/>
    </location>
</feature>
<evidence type="ECO:0000256" key="10">
    <source>
        <dbReference type="RuleBase" id="RU367007"/>
    </source>
</evidence>
<dbReference type="InterPro" id="IPR027005">
    <property type="entry name" value="PMT-like"/>
</dbReference>
<feature type="transmembrane region" description="Helical" evidence="10">
    <location>
        <begin position="142"/>
        <end position="163"/>
    </location>
</feature>
<feature type="transmembrane region" description="Helical" evidence="10">
    <location>
        <begin position="502"/>
        <end position="519"/>
    </location>
</feature>
<evidence type="ECO:0000256" key="4">
    <source>
        <dbReference type="ARBA" id="ARBA00022676"/>
    </source>
</evidence>
<comment type="subcellular location">
    <subcellularLocation>
        <location evidence="10">Cell membrane</location>
    </subcellularLocation>
    <subcellularLocation>
        <location evidence="1">Endomembrane system</location>
        <topology evidence="1">Multi-pass membrane protein</topology>
    </subcellularLocation>
</comment>
<dbReference type="InterPro" id="IPR032421">
    <property type="entry name" value="PMT_4TMC"/>
</dbReference>
<keyword evidence="4 10" id="KW-0328">Glycosyltransferase</keyword>
<sequence length="603" mass="67086">MTAEPTVGLSRTADGLPVPSARERARGVLTGIRRRERLMGWLAPLGLTLVAFGLRVYHLGTPKVFAFDETYYAKDAWSLLNNGYIETYLTDVDGNSKTDINADILAGHTHGVWTGEPSLAVHPDVGKWLIALGEKAFGMDPFGWRIMSAVIGSLMILVMCRLVRRMTGSTLLGCVAGLLLMLDGMQLVLSRLALLDIYLAFFLLCAIHCLVADRDWLRRKLAEGLDTPPRSSAATRPTEGASVDRVAEARNEPRRIEIRRLGFLWRPWLLAGGVCFGLAAGTKWTAIYPLAAFGIMVVLWSAGARRSFGVRWPLLKSVLLDGVPAFLSLVLLGTIVYISTWAGWLAHSGSYEDHLSSTQYTQYTGHGHCAKKDDSYVATQLDTSKHWPTADEPDAHGPAELWQSLRSLWYYHQDVWTFHTHFLNCATHTYQSKPSSWLLLNRPVGVAVTNDIQPGDDGCDAPQGSDCIRQVLLLGTPTIWWAGCIALIFAAVMWVGARDWRYGLAVVGTLSTWLPWLQYDDRPIFLFYASAILPFVVIALTLAIGQLIGPSRYPSPRRTVGVVVSGAFVVLTLVNFAWFWPIWTDGLLTHSEWLDRIWFSRWV</sequence>
<organism evidence="13 14">
    <name type="scientific">Nocardioides panacisoli</name>
    <dbReference type="NCBI Taxonomy" id="627624"/>
    <lineage>
        <taxon>Bacteria</taxon>
        <taxon>Bacillati</taxon>
        <taxon>Actinomycetota</taxon>
        <taxon>Actinomycetes</taxon>
        <taxon>Propionibacteriales</taxon>
        <taxon>Nocardioidaceae</taxon>
        <taxon>Nocardioides</taxon>
    </lineage>
</organism>
<dbReference type="PANTHER" id="PTHR10050:SF46">
    <property type="entry name" value="PROTEIN O-MANNOSYL-TRANSFERASE 2"/>
    <property type="match status" value="1"/>
</dbReference>
<feature type="domain" description="ArnT-like N-terminal" evidence="11">
    <location>
        <begin position="47"/>
        <end position="211"/>
    </location>
</feature>
<comment type="pathway">
    <text evidence="2 10">Protein modification; protein glycosylation.</text>
</comment>
<comment type="similarity">
    <text evidence="3 10">Belongs to the glycosyltransferase 39 family.</text>
</comment>
<evidence type="ECO:0000256" key="1">
    <source>
        <dbReference type="ARBA" id="ARBA00004127"/>
    </source>
</evidence>
<keyword evidence="8 10" id="KW-0472">Membrane</keyword>
<feature type="transmembrane region" description="Helical" evidence="10">
    <location>
        <begin position="195"/>
        <end position="212"/>
    </location>
</feature>
<evidence type="ECO:0000256" key="7">
    <source>
        <dbReference type="ARBA" id="ARBA00022989"/>
    </source>
</evidence>
<dbReference type="Proteomes" id="UP001501821">
    <property type="component" value="Unassembled WGS sequence"/>
</dbReference>
<accession>A0ABP7HTH4</accession>
<evidence type="ECO:0000259" key="11">
    <source>
        <dbReference type="Pfam" id="PF02366"/>
    </source>
</evidence>
<evidence type="ECO:0000313" key="14">
    <source>
        <dbReference type="Proteomes" id="UP001501821"/>
    </source>
</evidence>
<reference evidence="14" key="1">
    <citation type="journal article" date="2019" name="Int. J. Syst. Evol. Microbiol.">
        <title>The Global Catalogue of Microorganisms (GCM) 10K type strain sequencing project: providing services to taxonomists for standard genome sequencing and annotation.</title>
        <authorList>
            <consortium name="The Broad Institute Genomics Platform"/>
            <consortium name="The Broad Institute Genome Sequencing Center for Infectious Disease"/>
            <person name="Wu L."/>
            <person name="Ma J."/>
        </authorList>
    </citation>
    <scope>NUCLEOTIDE SEQUENCE [LARGE SCALE GENOMIC DNA]</scope>
    <source>
        <strain evidence="14">JCM 16953</strain>
    </source>
</reference>
<keyword evidence="7 10" id="KW-1133">Transmembrane helix</keyword>
<evidence type="ECO:0000256" key="2">
    <source>
        <dbReference type="ARBA" id="ARBA00004922"/>
    </source>
</evidence>
<feature type="transmembrane region" description="Helical" evidence="10">
    <location>
        <begin position="560"/>
        <end position="583"/>
    </location>
</feature>
<feature type="transmembrane region" description="Helical" evidence="10">
    <location>
        <begin position="478"/>
        <end position="495"/>
    </location>
</feature>
<evidence type="ECO:0000313" key="13">
    <source>
        <dbReference type="EMBL" id="GAA3801922.1"/>
    </source>
</evidence>
<evidence type="ECO:0000259" key="12">
    <source>
        <dbReference type="Pfam" id="PF16192"/>
    </source>
</evidence>
<dbReference type="InterPro" id="IPR003342">
    <property type="entry name" value="ArnT-like_N"/>
</dbReference>
<dbReference type="EMBL" id="BAABAH010000001">
    <property type="protein sequence ID" value="GAA3801922.1"/>
    <property type="molecule type" value="Genomic_DNA"/>
</dbReference>
<evidence type="ECO:0000256" key="5">
    <source>
        <dbReference type="ARBA" id="ARBA00022679"/>
    </source>
</evidence>
<feature type="transmembrane region" description="Helical" evidence="10">
    <location>
        <begin position="286"/>
        <end position="304"/>
    </location>
</feature>
<feature type="transmembrane region" description="Helical" evidence="10">
    <location>
        <begin position="38"/>
        <end position="57"/>
    </location>
</feature>
<keyword evidence="10" id="KW-1003">Cell membrane</keyword>
<feature type="transmembrane region" description="Helical" evidence="10">
    <location>
        <begin position="525"/>
        <end position="548"/>
    </location>
</feature>
<comment type="caution">
    <text evidence="13">The sequence shown here is derived from an EMBL/GenBank/DDBJ whole genome shotgun (WGS) entry which is preliminary data.</text>
</comment>